<comment type="subcellular location">
    <subcellularLocation>
        <location evidence="5">Cytoplasm</location>
    </subcellularLocation>
</comment>
<dbReference type="PANTHER" id="PTHR10695:SF46">
    <property type="entry name" value="BIFUNCTIONAL COENZYME A SYNTHASE-RELATED"/>
    <property type="match status" value="1"/>
</dbReference>
<dbReference type="SUPFAM" id="SSF52540">
    <property type="entry name" value="P-loop containing nucleoside triphosphate hydrolases"/>
    <property type="match status" value="1"/>
</dbReference>
<dbReference type="RefSeq" id="WP_121840053.1">
    <property type="nucleotide sequence ID" value="NZ_ML014811.1"/>
</dbReference>
<evidence type="ECO:0000313" key="7">
    <source>
        <dbReference type="EMBL" id="RLV58624.1"/>
    </source>
</evidence>
<keyword evidence="5" id="KW-0963">Cytoplasm</keyword>
<evidence type="ECO:0000256" key="4">
    <source>
        <dbReference type="ARBA" id="ARBA00022993"/>
    </source>
</evidence>
<dbReference type="GO" id="GO:0005524">
    <property type="term" value="F:ATP binding"/>
    <property type="evidence" value="ECO:0007669"/>
    <property type="project" value="UniProtKB-UniRule"/>
</dbReference>
<dbReference type="InterPro" id="IPR001977">
    <property type="entry name" value="Depp_CoAkinase"/>
</dbReference>
<evidence type="ECO:0000256" key="6">
    <source>
        <dbReference type="NCBIfam" id="TIGR00152"/>
    </source>
</evidence>
<keyword evidence="5 7" id="KW-0418">Kinase</keyword>
<evidence type="ECO:0000256" key="3">
    <source>
        <dbReference type="ARBA" id="ARBA00022840"/>
    </source>
</evidence>
<evidence type="ECO:0000256" key="5">
    <source>
        <dbReference type="HAMAP-Rule" id="MF_00376"/>
    </source>
</evidence>
<proteinExistence type="inferred from homology"/>
<dbReference type="Proteomes" id="UP000281474">
    <property type="component" value="Unassembled WGS sequence"/>
</dbReference>
<dbReference type="EMBL" id="QZEI01000062">
    <property type="protein sequence ID" value="RLV58624.1"/>
    <property type="molecule type" value="Genomic_DNA"/>
</dbReference>
<keyword evidence="8" id="KW-1185">Reference proteome</keyword>
<gene>
    <name evidence="5" type="primary">coaE</name>
    <name evidence="7" type="ORF">D5018_16285</name>
</gene>
<reference evidence="7 8" key="1">
    <citation type="submission" date="2018-09" db="EMBL/GenBank/DDBJ databases">
        <title>Phylogeny of the Shewanellaceae, and recommendation for two new genera, Pseudoshewanella and Parashewanella.</title>
        <authorList>
            <person name="Wang G."/>
        </authorList>
    </citation>
    <scope>NUCLEOTIDE SEQUENCE [LARGE SCALE GENOMIC DNA]</scope>
    <source>
        <strain evidence="7 8">C51</strain>
    </source>
</reference>
<dbReference type="Pfam" id="PF01121">
    <property type="entry name" value="CoaE"/>
    <property type="match status" value="1"/>
</dbReference>
<accession>A0A3L8PTK5</accession>
<evidence type="ECO:0000313" key="8">
    <source>
        <dbReference type="Proteomes" id="UP000281474"/>
    </source>
</evidence>
<evidence type="ECO:0000256" key="2">
    <source>
        <dbReference type="ARBA" id="ARBA00022741"/>
    </source>
</evidence>
<dbReference type="NCBIfam" id="TIGR00152">
    <property type="entry name" value="dephospho-CoA kinase"/>
    <property type="match status" value="1"/>
</dbReference>
<dbReference type="GO" id="GO:0015937">
    <property type="term" value="P:coenzyme A biosynthetic process"/>
    <property type="evidence" value="ECO:0007669"/>
    <property type="project" value="UniProtKB-UniRule"/>
</dbReference>
<comment type="catalytic activity">
    <reaction evidence="5">
        <text>3'-dephospho-CoA + ATP = ADP + CoA + H(+)</text>
        <dbReference type="Rhea" id="RHEA:18245"/>
        <dbReference type="ChEBI" id="CHEBI:15378"/>
        <dbReference type="ChEBI" id="CHEBI:30616"/>
        <dbReference type="ChEBI" id="CHEBI:57287"/>
        <dbReference type="ChEBI" id="CHEBI:57328"/>
        <dbReference type="ChEBI" id="CHEBI:456216"/>
        <dbReference type="EC" id="2.7.1.24"/>
    </reaction>
</comment>
<sequence length="201" mass="22548">MSQFIVGLTGGIGSGKTTVANLFAAQGIDIIDADIIAREVVAPSSEGLNEIVNHFGTEVLLDKGGLDRQALREKIFRNPEERQWLNQCLHPKIRQRMIELVKKSSSIYTLLVVPLLFENGLDSLVDRTLVIDITEEQQVNRTAHRDNSSTEIIKNIIKSQMSRDDRLSKADDVISNQGERQQLEQAVIALHRKYLTLSEKS</sequence>
<organism evidence="7 8">
    <name type="scientific">Parashewanella curva</name>
    <dbReference type="NCBI Taxonomy" id="2338552"/>
    <lineage>
        <taxon>Bacteria</taxon>
        <taxon>Pseudomonadati</taxon>
        <taxon>Pseudomonadota</taxon>
        <taxon>Gammaproteobacteria</taxon>
        <taxon>Alteromonadales</taxon>
        <taxon>Shewanellaceae</taxon>
        <taxon>Parashewanella</taxon>
    </lineage>
</organism>
<dbReference type="UniPathway" id="UPA00241">
    <property type="reaction ID" value="UER00356"/>
</dbReference>
<dbReference type="OrthoDB" id="9812943at2"/>
<dbReference type="EC" id="2.7.1.24" evidence="5 6"/>
<keyword evidence="2 5" id="KW-0547">Nucleotide-binding</keyword>
<comment type="pathway">
    <text evidence="5">Cofactor biosynthesis; coenzyme A biosynthesis; CoA from (R)-pantothenate: step 5/5.</text>
</comment>
<dbReference type="GO" id="GO:0005737">
    <property type="term" value="C:cytoplasm"/>
    <property type="evidence" value="ECO:0007669"/>
    <property type="project" value="UniProtKB-SubCell"/>
</dbReference>
<dbReference type="Gene3D" id="3.40.50.300">
    <property type="entry name" value="P-loop containing nucleotide triphosphate hydrolases"/>
    <property type="match status" value="1"/>
</dbReference>
<comment type="caution">
    <text evidence="7">The sequence shown here is derived from an EMBL/GenBank/DDBJ whole genome shotgun (WGS) entry which is preliminary data.</text>
</comment>
<dbReference type="AlphaFoldDB" id="A0A3L8PTK5"/>
<dbReference type="PANTHER" id="PTHR10695">
    <property type="entry name" value="DEPHOSPHO-COA KINASE-RELATED"/>
    <property type="match status" value="1"/>
</dbReference>
<protein>
    <recommendedName>
        <fullName evidence="5 6">Dephospho-CoA kinase</fullName>
        <ecNumber evidence="5 6">2.7.1.24</ecNumber>
    </recommendedName>
    <alternativeName>
        <fullName evidence="5">Dephosphocoenzyme A kinase</fullName>
    </alternativeName>
</protein>
<dbReference type="HAMAP" id="MF_00376">
    <property type="entry name" value="Dephospho_CoA_kinase"/>
    <property type="match status" value="1"/>
</dbReference>
<dbReference type="GO" id="GO:0004140">
    <property type="term" value="F:dephospho-CoA kinase activity"/>
    <property type="evidence" value="ECO:0007669"/>
    <property type="project" value="UniProtKB-UniRule"/>
</dbReference>
<keyword evidence="3 5" id="KW-0067">ATP-binding</keyword>
<comment type="similarity">
    <text evidence="1 5">Belongs to the CoaE family.</text>
</comment>
<keyword evidence="5 7" id="KW-0808">Transferase</keyword>
<name>A0A3L8PTK5_9GAMM</name>
<keyword evidence="4 5" id="KW-0173">Coenzyme A biosynthesis</keyword>
<dbReference type="PROSITE" id="PS51219">
    <property type="entry name" value="DPCK"/>
    <property type="match status" value="1"/>
</dbReference>
<dbReference type="InterPro" id="IPR027417">
    <property type="entry name" value="P-loop_NTPase"/>
</dbReference>
<evidence type="ECO:0000256" key="1">
    <source>
        <dbReference type="ARBA" id="ARBA00009018"/>
    </source>
</evidence>
<dbReference type="CDD" id="cd02022">
    <property type="entry name" value="DPCK"/>
    <property type="match status" value="1"/>
</dbReference>
<feature type="binding site" evidence="5">
    <location>
        <begin position="13"/>
        <end position="18"/>
    </location>
    <ligand>
        <name>ATP</name>
        <dbReference type="ChEBI" id="CHEBI:30616"/>
    </ligand>
</feature>
<comment type="function">
    <text evidence="5">Catalyzes the phosphorylation of the 3'-hydroxyl group of dephosphocoenzyme A to form coenzyme A.</text>
</comment>